<keyword evidence="2" id="KW-1185">Reference proteome</keyword>
<protein>
    <submittedName>
        <fullName evidence="1">Uncharacterized protein</fullName>
    </submittedName>
</protein>
<gene>
    <name evidence="1" type="ORF">SY85_24340</name>
</gene>
<dbReference type="AlphaFoldDB" id="A0A172U3T2"/>
<organism evidence="1 2">
    <name type="scientific">Flavisolibacter tropicus</name>
    <dbReference type="NCBI Taxonomy" id="1492898"/>
    <lineage>
        <taxon>Bacteria</taxon>
        <taxon>Pseudomonadati</taxon>
        <taxon>Bacteroidota</taxon>
        <taxon>Chitinophagia</taxon>
        <taxon>Chitinophagales</taxon>
        <taxon>Chitinophagaceae</taxon>
        <taxon>Flavisolibacter</taxon>
    </lineage>
</organism>
<dbReference type="Proteomes" id="UP000077177">
    <property type="component" value="Chromosome"/>
</dbReference>
<evidence type="ECO:0000313" key="2">
    <source>
        <dbReference type="Proteomes" id="UP000077177"/>
    </source>
</evidence>
<dbReference type="STRING" id="1492898.SY85_24340"/>
<reference evidence="2" key="1">
    <citation type="submission" date="2015-01" db="EMBL/GenBank/DDBJ databases">
        <title>Flavisolibacter sp./LCS9/ whole genome sequencing.</title>
        <authorList>
            <person name="Kim M.K."/>
            <person name="Srinivasan S."/>
            <person name="Lee J.-J."/>
        </authorList>
    </citation>
    <scope>NUCLEOTIDE SEQUENCE [LARGE SCALE GENOMIC DNA]</scope>
    <source>
        <strain evidence="2">LCS9</strain>
    </source>
</reference>
<sequence>MSKDKIKQLAFEIAMIGTGGINPAPGNTYHVRSIPGKEFSGYHLLAYYYVSWKLAVPEMLADLRLPFDEEYKLAEMMHGGGTK</sequence>
<name>A0A172U3T2_9BACT</name>
<evidence type="ECO:0000313" key="1">
    <source>
        <dbReference type="EMBL" id="ANE53703.1"/>
    </source>
</evidence>
<proteinExistence type="predicted"/>
<dbReference type="KEGG" id="fla:SY85_24340"/>
<reference evidence="1 2" key="2">
    <citation type="journal article" date="2016" name="Int. J. Syst. Evol. Microbiol.">
        <title>Flavisolibacter tropicus sp. nov., isolated from tropical soil.</title>
        <authorList>
            <person name="Lee J.J."/>
            <person name="Kang M.S."/>
            <person name="Kim G.S."/>
            <person name="Lee C.S."/>
            <person name="Lim S."/>
            <person name="Lee J."/>
            <person name="Roh S.H."/>
            <person name="Kang H."/>
            <person name="Ha J.M."/>
            <person name="Bae S."/>
            <person name="Jung H.Y."/>
            <person name="Kim M.K."/>
        </authorList>
    </citation>
    <scope>NUCLEOTIDE SEQUENCE [LARGE SCALE GENOMIC DNA]</scope>
    <source>
        <strain evidence="1 2">LCS9</strain>
    </source>
</reference>
<dbReference type="EMBL" id="CP011390">
    <property type="protein sequence ID" value="ANE53703.1"/>
    <property type="molecule type" value="Genomic_DNA"/>
</dbReference>
<accession>A0A172U3T2</accession>